<dbReference type="OMA" id="IDYIVLC"/>
<dbReference type="InParanoid" id="B0X8A6"/>
<gene>
    <name evidence="3" type="primary">6049052</name>
    <name evidence="2" type="ORF">CpipJ_CPIJ015517</name>
</gene>
<dbReference type="AlphaFoldDB" id="B0X8A6"/>
<dbReference type="EMBL" id="DS232481">
    <property type="protein sequence ID" value="EDS42375.1"/>
    <property type="molecule type" value="Genomic_DNA"/>
</dbReference>
<keyword evidence="1" id="KW-0472">Membrane</keyword>
<keyword evidence="1" id="KW-0812">Transmembrane</keyword>
<reference evidence="2" key="1">
    <citation type="submission" date="2007-03" db="EMBL/GenBank/DDBJ databases">
        <title>Annotation of Culex pipiens quinquefasciatus.</title>
        <authorList>
            <consortium name="The Broad Institute Genome Sequencing Platform"/>
            <person name="Atkinson P.W."/>
            <person name="Hemingway J."/>
            <person name="Christensen B.M."/>
            <person name="Higgs S."/>
            <person name="Kodira C."/>
            <person name="Hannick L."/>
            <person name="Megy K."/>
            <person name="O'Leary S."/>
            <person name="Pearson M."/>
            <person name="Haas B.J."/>
            <person name="Mauceli E."/>
            <person name="Wortman J.R."/>
            <person name="Lee N.H."/>
            <person name="Guigo R."/>
            <person name="Stanke M."/>
            <person name="Alvarado L."/>
            <person name="Amedeo P."/>
            <person name="Antoine C.H."/>
            <person name="Arensburger P."/>
            <person name="Bidwell S.L."/>
            <person name="Crawford M."/>
            <person name="Camaro F."/>
            <person name="Devon K."/>
            <person name="Engels R."/>
            <person name="Hammond M."/>
            <person name="Howarth C."/>
            <person name="Koehrsen M."/>
            <person name="Lawson D."/>
            <person name="Montgomery P."/>
            <person name="Nene V."/>
            <person name="Nusbaum C."/>
            <person name="Puiu D."/>
            <person name="Romero-Severson J."/>
            <person name="Severson D.W."/>
            <person name="Shumway M."/>
            <person name="Sisk P."/>
            <person name="Stolte C."/>
            <person name="Zeng Q."/>
            <person name="Eisenstadt E."/>
            <person name="Fraser-Liggett C."/>
            <person name="Strausberg R."/>
            <person name="Galagan J."/>
            <person name="Birren B."/>
            <person name="Collins F.H."/>
        </authorList>
    </citation>
    <scope>NUCLEOTIDE SEQUENCE [LARGE SCALE GENOMIC DNA]</scope>
    <source>
        <strain evidence="2">JHB</strain>
    </source>
</reference>
<dbReference type="Proteomes" id="UP000002320">
    <property type="component" value="Unassembled WGS sequence"/>
</dbReference>
<feature type="transmembrane region" description="Helical" evidence="1">
    <location>
        <begin position="26"/>
        <end position="45"/>
    </location>
</feature>
<dbReference type="EnsemblMetazoa" id="CPIJ015517-RA">
    <property type="protein sequence ID" value="CPIJ015517-PA"/>
    <property type="gene ID" value="CPIJ015517"/>
</dbReference>
<keyword evidence="1" id="KW-1133">Transmembrane helix</keyword>
<sequence length="210" mass="24141">MIISVRFLTVQIYRLHRCMAENYQKLLFLSLALTGITATFHWLLLNHPTFFNQLQTNLHNYPIGVIFGVTTVALISCLLLYALHRESAQKTLIRSRSAIRLKYIDFILLCLSTGLREATERHLRPAGTCVEQLDSFHTAVEACIDRFREDARRLFHGLGCSRTATLQQLEEHFRIDRRRPGGEGLVVGEEILKLKRKMSNRATMEKPSMA</sequence>
<dbReference type="VEuPathDB" id="VectorBase:CQUJHB017681"/>
<dbReference type="VEuPathDB" id="VectorBase:CPIJ015517"/>
<name>B0X8A6_CULQU</name>
<evidence type="ECO:0000256" key="1">
    <source>
        <dbReference type="SAM" id="Phobius"/>
    </source>
</evidence>
<dbReference type="KEGG" id="cqu:CpipJ_CPIJ015517"/>
<reference evidence="3" key="2">
    <citation type="submission" date="2021-02" db="UniProtKB">
        <authorList>
            <consortium name="EnsemblMetazoa"/>
        </authorList>
    </citation>
    <scope>IDENTIFICATION</scope>
    <source>
        <strain evidence="3">JHB</strain>
    </source>
</reference>
<evidence type="ECO:0000313" key="3">
    <source>
        <dbReference type="EnsemblMetazoa" id="CPIJ015517-PA"/>
    </source>
</evidence>
<accession>B0X8A6</accession>
<feature type="transmembrane region" description="Helical" evidence="1">
    <location>
        <begin position="65"/>
        <end position="84"/>
    </location>
</feature>
<evidence type="ECO:0000313" key="2">
    <source>
        <dbReference type="EMBL" id="EDS42375.1"/>
    </source>
</evidence>
<proteinExistence type="predicted"/>
<dbReference type="HOGENOM" id="CLU_1311210_0_0_1"/>
<dbReference type="OrthoDB" id="7730465at2759"/>
<evidence type="ECO:0000313" key="4">
    <source>
        <dbReference type="Proteomes" id="UP000002320"/>
    </source>
</evidence>
<dbReference type="eggNOG" id="ENOG502T8JX">
    <property type="taxonomic scope" value="Eukaryota"/>
</dbReference>
<protein>
    <submittedName>
        <fullName evidence="2 3">Uncharacterized protein</fullName>
    </submittedName>
</protein>
<organism>
    <name type="scientific">Culex quinquefasciatus</name>
    <name type="common">Southern house mosquito</name>
    <name type="synonym">Culex pungens</name>
    <dbReference type="NCBI Taxonomy" id="7176"/>
    <lineage>
        <taxon>Eukaryota</taxon>
        <taxon>Metazoa</taxon>
        <taxon>Ecdysozoa</taxon>
        <taxon>Arthropoda</taxon>
        <taxon>Hexapoda</taxon>
        <taxon>Insecta</taxon>
        <taxon>Pterygota</taxon>
        <taxon>Neoptera</taxon>
        <taxon>Endopterygota</taxon>
        <taxon>Diptera</taxon>
        <taxon>Nematocera</taxon>
        <taxon>Culicoidea</taxon>
        <taxon>Culicidae</taxon>
        <taxon>Culicinae</taxon>
        <taxon>Culicini</taxon>
        <taxon>Culex</taxon>
        <taxon>Culex</taxon>
    </lineage>
</organism>
<keyword evidence="4" id="KW-1185">Reference proteome</keyword>